<accession>A0A645IWP3</accession>
<name>A0A645IWP3_9ZZZZ</name>
<evidence type="ECO:0000313" key="1">
    <source>
        <dbReference type="EMBL" id="MPN55547.1"/>
    </source>
</evidence>
<reference evidence="1" key="1">
    <citation type="submission" date="2019-08" db="EMBL/GenBank/DDBJ databases">
        <authorList>
            <person name="Kucharzyk K."/>
            <person name="Murdoch R.W."/>
            <person name="Higgins S."/>
            <person name="Loffler F."/>
        </authorList>
    </citation>
    <scope>NUCLEOTIDE SEQUENCE</scope>
</reference>
<protein>
    <submittedName>
        <fullName evidence="1">Uncharacterized protein</fullName>
    </submittedName>
</protein>
<proteinExistence type="predicted"/>
<sequence>MDDLLNSDYNWWYGNDKIHGPKDKNGEGCGNGLVPFFSQPLVRYAPGDNPYDQELKDDIETYITNYYDLKDLYKNNEIWFSLAFEIVKNANVDNNSGDHGDKKPYSGDDGYYHGDEDWNDYWYNYWYNNHGKGHHGS</sequence>
<comment type="caution">
    <text evidence="1">The sequence shown here is derived from an EMBL/GenBank/DDBJ whole genome shotgun (WGS) entry which is preliminary data.</text>
</comment>
<dbReference type="AlphaFoldDB" id="A0A645IWP3"/>
<gene>
    <name evidence="1" type="ORF">SDC9_203231</name>
</gene>
<dbReference type="EMBL" id="VSSQ01124945">
    <property type="protein sequence ID" value="MPN55547.1"/>
    <property type="molecule type" value="Genomic_DNA"/>
</dbReference>
<organism evidence="1">
    <name type="scientific">bioreactor metagenome</name>
    <dbReference type="NCBI Taxonomy" id="1076179"/>
    <lineage>
        <taxon>unclassified sequences</taxon>
        <taxon>metagenomes</taxon>
        <taxon>ecological metagenomes</taxon>
    </lineage>
</organism>